<dbReference type="RefSeq" id="WP_307493121.1">
    <property type="nucleotide sequence ID" value="NZ_JAUSSY010000019.1"/>
</dbReference>
<sequence>MTEQQRDWSSRDLVWGVKDTFIEYVSSLSDGVIAPFGGAEEFPQAGHNEWVFPFTRQEADDSTLRVEFGGELRFRGHHGMLLVILMTPWLTFSGDEATLSVVDVAAWPDMTRRQVIARGHVSWGSDTTGNTDVSVTLSLTEDAVELFNGVYAPGTALAPARLVAR</sequence>
<comment type="caution">
    <text evidence="2">The sequence shown here is derived from an EMBL/GenBank/DDBJ whole genome shotgun (WGS) entry which is preliminary data.</text>
</comment>
<evidence type="ECO:0000313" key="2">
    <source>
        <dbReference type="EMBL" id="MDQ0120834.1"/>
    </source>
</evidence>
<dbReference type="Pfam" id="PF04213">
    <property type="entry name" value="HtaA"/>
    <property type="match status" value="1"/>
</dbReference>
<dbReference type="Proteomes" id="UP001226389">
    <property type="component" value="Unassembled WGS sequence"/>
</dbReference>
<reference evidence="2 3" key="1">
    <citation type="submission" date="2023-07" db="EMBL/GenBank/DDBJ databases">
        <title>Sorghum-associated microbial communities from plants grown in Nebraska, USA.</title>
        <authorList>
            <person name="Schachtman D."/>
        </authorList>
    </citation>
    <scope>NUCLEOTIDE SEQUENCE [LARGE SCALE GENOMIC DNA]</scope>
    <source>
        <strain evidence="2 3">DS994</strain>
    </source>
</reference>
<evidence type="ECO:0000259" key="1">
    <source>
        <dbReference type="Pfam" id="PF04213"/>
    </source>
</evidence>
<accession>A0ABT9UR63</accession>
<dbReference type="EMBL" id="JAUSSY010000019">
    <property type="protein sequence ID" value="MDQ0120834.1"/>
    <property type="molecule type" value="Genomic_DNA"/>
</dbReference>
<feature type="domain" description="Htaa" evidence="1">
    <location>
        <begin position="12"/>
        <end position="161"/>
    </location>
</feature>
<protein>
    <recommendedName>
        <fullName evidence="1">Htaa domain-containing protein</fullName>
    </recommendedName>
</protein>
<gene>
    <name evidence="2" type="ORF">J2T22_004044</name>
</gene>
<dbReference type="InterPro" id="IPR007331">
    <property type="entry name" value="Htaa"/>
</dbReference>
<evidence type="ECO:0000313" key="3">
    <source>
        <dbReference type="Proteomes" id="UP001226389"/>
    </source>
</evidence>
<name>A0ABT9UR63_9MICC</name>
<organism evidence="2 3">
    <name type="scientific">Pseudarthrobacter defluvii</name>
    <dbReference type="NCBI Taxonomy" id="410837"/>
    <lineage>
        <taxon>Bacteria</taxon>
        <taxon>Bacillati</taxon>
        <taxon>Actinomycetota</taxon>
        <taxon>Actinomycetes</taxon>
        <taxon>Micrococcales</taxon>
        <taxon>Micrococcaceae</taxon>
        <taxon>Pseudarthrobacter</taxon>
    </lineage>
</organism>
<keyword evidence="3" id="KW-1185">Reference proteome</keyword>
<proteinExistence type="predicted"/>